<keyword evidence="2" id="KW-0325">Glycoprotein</keyword>
<dbReference type="PANTHER" id="PTHR10605:SF65">
    <property type="entry name" value="GH20068P"/>
    <property type="match status" value="1"/>
</dbReference>
<protein>
    <submittedName>
        <fullName evidence="6">Heparan sulfate glucosamine 3-O-sulfotransferase 3A1-like</fullName>
    </submittedName>
</protein>
<organism evidence="5 6">
    <name type="scientific">Saccoglossus kowalevskii</name>
    <name type="common">Acorn worm</name>
    <dbReference type="NCBI Taxonomy" id="10224"/>
    <lineage>
        <taxon>Eukaryota</taxon>
        <taxon>Metazoa</taxon>
        <taxon>Hemichordata</taxon>
        <taxon>Enteropneusta</taxon>
        <taxon>Harrimaniidae</taxon>
        <taxon>Saccoglossus</taxon>
    </lineage>
</organism>
<name>A0ABM0MSS6_SACKO</name>
<keyword evidence="3" id="KW-0812">Transmembrane</keyword>
<evidence type="ECO:0000259" key="4">
    <source>
        <dbReference type="Pfam" id="PF00685"/>
    </source>
</evidence>
<accession>A0ABM0MSS6</accession>
<dbReference type="InterPro" id="IPR037359">
    <property type="entry name" value="NST/OST"/>
</dbReference>
<dbReference type="SUPFAM" id="SSF52540">
    <property type="entry name" value="P-loop containing nucleoside triphosphate hydrolases"/>
    <property type="match status" value="1"/>
</dbReference>
<keyword evidence="1" id="KW-0808">Transferase</keyword>
<evidence type="ECO:0000313" key="5">
    <source>
        <dbReference type="Proteomes" id="UP000694865"/>
    </source>
</evidence>
<dbReference type="GeneID" id="102801262"/>
<evidence type="ECO:0000256" key="2">
    <source>
        <dbReference type="ARBA" id="ARBA00023180"/>
    </source>
</evidence>
<dbReference type="Pfam" id="PF00685">
    <property type="entry name" value="Sulfotransfer_1"/>
    <property type="match status" value="1"/>
</dbReference>
<keyword evidence="3" id="KW-1133">Transmembrane helix</keyword>
<dbReference type="Proteomes" id="UP000694865">
    <property type="component" value="Unplaced"/>
</dbReference>
<dbReference type="RefSeq" id="XP_006823067.1">
    <property type="nucleotide sequence ID" value="XM_006823004.1"/>
</dbReference>
<gene>
    <name evidence="6" type="primary">LOC102801262</name>
</gene>
<dbReference type="PANTHER" id="PTHR10605">
    <property type="entry name" value="HEPARAN SULFATE SULFOTRANSFERASE"/>
    <property type="match status" value="1"/>
</dbReference>
<keyword evidence="5" id="KW-1185">Reference proteome</keyword>
<evidence type="ECO:0000256" key="3">
    <source>
        <dbReference type="SAM" id="Phobius"/>
    </source>
</evidence>
<sequence length="432" mass="50730">MTPRGQCDDAYNPTIRGWFYCLNKTIYHSRCVQFVVMQIDWVHSQIPRMDNLNFDNYVRRRTLHRGLWYGSMFIASMMVVRIVDEPTIAQMRRNENGGDVNALDWSWLDTSIQAVGRSLHVGGTTKTIREYLEKRMSVSCYIPTTPVFNTGTLMKPSVRQEKQCEQRLPSAVIAGVKKCGSGPLFKFLKIHPEIVGPPGDLKYFDGLHNLSDTKWYIDRMPYSTKKQVVLDKEVTAFQSPHHAPQYIREILTPNVKIIFILCDPVERMLSEYFDVWAQRDEQTQSGQSTKNLATRFQDSVLERTQIKNTEERNNFLDKSNYIQHVIRWLEPFSSTNLHFVDGELFKTDPGSELQKIEQFLGIKLFFETDNFYYDPDRGYSCMKYPHPFCFSTRPQHPPLDEWVEERMCEFYKPFNEGLAIMLNRRFAWMDYC</sequence>
<proteinExistence type="predicted"/>
<feature type="transmembrane region" description="Helical" evidence="3">
    <location>
        <begin position="66"/>
        <end position="83"/>
    </location>
</feature>
<feature type="domain" description="Sulfotransferase" evidence="4">
    <location>
        <begin position="171"/>
        <end position="384"/>
    </location>
</feature>
<dbReference type="InterPro" id="IPR027417">
    <property type="entry name" value="P-loop_NTPase"/>
</dbReference>
<evidence type="ECO:0000313" key="6">
    <source>
        <dbReference type="RefSeq" id="XP_006823067.1"/>
    </source>
</evidence>
<dbReference type="Gene3D" id="3.40.50.300">
    <property type="entry name" value="P-loop containing nucleotide triphosphate hydrolases"/>
    <property type="match status" value="1"/>
</dbReference>
<reference evidence="6" key="1">
    <citation type="submission" date="2025-08" db="UniProtKB">
        <authorList>
            <consortium name="RefSeq"/>
        </authorList>
    </citation>
    <scope>IDENTIFICATION</scope>
    <source>
        <tissue evidence="6">Testes</tissue>
    </source>
</reference>
<evidence type="ECO:0000256" key="1">
    <source>
        <dbReference type="ARBA" id="ARBA00022679"/>
    </source>
</evidence>
<dbReference type="InterPro" id="IPR000863">
    <property type="entry name" value="Sulfotransferase_dom"/>
</dbReference>
<keyword evidence="3" id="KW-0472">Membrane</keyword>